<name>A0AA38RUS1_9PEZI</name>
<evidence type="ECO:0000256" key="1">
    <source>
        <dbReference type="ARBA" id="ARBA00038158"/>
    </source>
</evidence>
<proteinExistence type="inferred from homology"/>
<dbReference type="PANTHER" id="PTHR43591">
    <property type="entry name" value="METHYLTRANSFERASE"/>
    <property type="match status" value="1"/>
</dbReference>
<accession>A0AA38RUS1</accession>
<organism evidence="3 4">
    <name type="scientific">Coniochaeta hoffmannii</name>
    <dbReference type="NCBI Taxonomy" id="91930"/>
    <lineage>
        <taxon>Eukaryota</taxon>
        <taxon>Fungi</taxon>
        <taxon>Dikarya</taxon>
        <taxon>Ascomycota</taxon>
        <taxon>Pezizomycotina</taxon>
        <taxon>Sordariomycetes</taxon>
        <taxon>Sordariomycetidae</taxon>
        <taxon>Coniochaetales</taxon>
        <taxon>Coniochaetaceae</taxon>
        <taxon>Coniochaeta</taxon>
    </lineage>
</organism>
<dbReference type="SUPFAM" id="SSF53335">
    <property type="entry name" value="S-adenosyl-L-methionine-dependent methyltransferases"/>
    <property type="match status" value="1"/>
</dbReference>
<keyword evidence="3" id="KW-0808">Transferase</keyword>
<evidence type="ECO:0000313" key="3">
    <source>
        <dbReference type="EMBL" id="KAJ9139297.1"/>
    </source>
</evidence>
<gene>
    <name evidence="3" type="ORF">NKR19_g7499</name>
</gene>
<dbReference type="AlphaFoldDB" id="A0AA38RUS1"/>
<dbReference type="PANTHER" id="PTHR43591:SF10">
    <property type="entry name" value="ABC TRANSMEMBRANE TYPE-1 DOMAIN-CONTAINING PROTEIN-RELATED"/>
    <property type="match status" value="1"/>
</dbReference>
<evidence type="ECO:0000256" key="2">
    <source>
        <dbReference type="SAM" id="MobiDB-lite"/>
    </source>
</evidence>
<evidence type="ECO:0000313" key="4">
    <source>
        <dbReference type="Proteomes" id="UP001174691"/>
    </source>
</evidence>
<dbReference type="InterPro" id="IPR029063">
    <property type="entry name" value="SAM-dependent_MTases_sf"/>
</dbReference>
<comment type="similarity">
    <text evidence="1">Belongs to the methyltransferase superfamily. LaeA methyltransferase family.</text>
</comment>
<dbReference type="GO" id="GO:0008168">
    <property type="term" value="F:methyltransferase activity"/>
    <property type="evidence" value="ECO:0007669"/>
    <property type="project" value="UniProtKB-KW"/>
</dbReference>
<sequence>MTVASADPMTEQRGEEAVIEAGSPGEGADSDYEPIELDAESANTSITSSLYKHSYENGRRYHVYRDGKYPIPNDDIEQNREDMKHAMVLELTNGKLVYAPIGDNPQKVIDLGTGTGIWAIDFADKYPSAQVTGVDLSPIQPSWIPPNLKFLVDDIEDDWVAGSDYDLVYARNIAPVVKDFPKVLKRAYENLKPGGWMETGDFSADVDCDDNTMKPDWPLKVFWDRVQDAMAAFGTEIRIAPRVGQLMEEAGFVNVRKKVFKVPVGTWPLDKTLRLVGLYMRTVTGDFLGAAASRPFRKLGMSEEEIEVFLAGVRKALQTEEVHCYGRYYVWSGQKPEGKGKVVGV</sequence>
<dbReference type="EMBL" id="JANBVN010000132">
    <property type="protein sequence ID" value="KAJ9139297.1"/>
    <property type="molecule type" value="Genomic_DNA"/>
</dbReference>
<keyword evidence="4" id="KW-1185">Reference proteome</keyword>
<dbReference type="GO" id="GO:0032259">
    <property type="term" value="P:methylation"/>
    <property type="evidence" value="ECO:0007669"/>
    <property type="project" value="UniProtKB-KW"/>
</dbReference>
<keyword evidence="3" id="KW-0489">Methyltransferase</keyword>
<reference evidence="3" key="1">
    <citation type="submission" date="2022-07" db="EMBL/GenBank/DDBJ databases">
        <title>Fungi with potential for degradation of polypropylene.</title>
        <authorList>
            <person name="Gostincar C."/>
        </authorList>
    </citation>
    <scope>NUCLEOTIDE SEQUENCE</scope>
    <source>
        <strain evidence="3">EXF-13287</strain>
    </source>
</reference>
<protein>
    <submittedName>
        <fullName evidence="3">S-adenosyl-L-methionine-dependent methyltransferase</fullName>
    </submittedName>
</protein>
<dbReference type="Proteomes" id="UP001174691">
    <property type="component" value="Unassembled WGS sequence"/>
</dbReference>
<dbReference type="Pfam" id="PF13489">
    <property type="entry name" value="Methyltransf_23"/>
    <property type="match status" value="1"/>
</dbReference>
<comment type="caution">
    <text evidence="3">The sequence shown here is derived from an EMBL/GenBank/DDBJ whole genome shotgun (WGS) entry which is preliminary data.</text>
</comment>
<dbReference type="Gene3D" id="3.40.50.150">
    <property type="entry name" value="Vaccinia Virus protein VP39"/>
    <property type="match status" value="1"/>
</dbReference>
<feature type="region of interest" description="Disordered" evidence="2">
    <location>
        <begin position="1"/>
        <end position="32"/>
    </location>
</feature>
<dbReference type="CDD" id="cd02440">
    <property type="entry name" value="AdoMet_MTases"/>
    <property type="match status" value="1"/>
</dbReference>